<dbReference type="EMBL" id="JAENIB010000039">
    <property type="protein sequence ID" value="MBK1935897.1"/>
    <property type="molecule type" value="Genomic_DNA"/>
</dbReference>
<reference evidence="3 8" key="3">
    <citation type="submission" date="2021-03" db="EMBL/GenBank/DDBJ databases">
        <title>Clinical course, treatment and visual outcome of an outbreak of Burkholderia contaminans endophthalmitis following cataract surgery.</title>
        <authorList>
            <person name="Lind C."/>
            <person name="Olsen K."/>
            <person name="Angelsen N.K."/>
            <person name="Krefting E.A."/>
            <person name="Fossen K."/>
            <person name="Gravningen K."/>
            <person name="Depoorter E."/>
            <person name="Vandamme P."/>
            <person name="Bertelsen G."/>
        </authorList>
    </citation>
    <scope>NUCLEOTIDE SEQUENCE [LARGE SCALE GENOMIC DNA]</scope>
    <source>
        <strain evidence="3 8">51242556</strain>
    </source>
</reference>
<reference evidence="2" key="2">
    <citation type="submission" date="2021-01" db="EMBL/GenBank/DDBJ databases">
        <title>Outbreak of Burkholderia contaminns endophthalmitis traced to a clinical ventilation system.</title>
        <authorList>
            <person name="Lipuma J."/>
            <person name="Spilker T."/>
            <person name="Kratholm J."/>
        </authorList>
    </citation>
    <scope>NUCLEOTIDE SEQUENCE</scope>
    <source>
        <strain evidence="2">HI4954</strain>
    </source>
</reference>
<dbReference type="EMBL" id="PQVP01000004">
    <property type="protein sequence ID" value="POZ80366.1"/>
    <property type="molecule type" value="Genomic_DNA"/>
</dbReference>
<evidence type="ECO:0000313" key="4">
    <source>
        <dbReference type="EMBL" id="MDN7569251.1"/>
    </source>
</evidence>
<evidence type="ECO:0000313" key="6">
    <source>
        <dbReference type="EMBL" id="WFN23886.1"/>
    </source>
</evidence>
<keyword evidence="8" id="KW-1185">Reference proteome</keyword>
<protein>
    <recommendedName>
        <fullName evidence="10">Lipoprotein</fullName>
    </recommendedName>
</protein>
<evidence type="ECO:0008006" key="10">
    <source>
        <dbReference type="Google" id="ProtNLM"/>
    </source>
</evidence>
<evidence type="ECO:0000313" key="2">
    <source>
        <dbReference type="EMBL" id="MBK1935897.1"/>
    </source>
</evidence>
<feature type="signal peptide" evidence="1">
    <location>
        <begin position="1"/>
        <end position="21"/>
    </location>
</feature>
<evidence type="ECO:0000256" key="1">
    <source>
        <dbReference type="SAM" id="SignalP"/>
    </source>
</evidence>
<evidence type="ECO:0000313" key="7">
    <source>
        <dbReference type="Proteomes" id="UP000238655"/>
    </source>
</evidence>
<dbReference type="Proteomes" id="UP001172109">
    <property type="component" value="Unassembled WGS sequence"/>
</dbReference>
<reference evidence="4" key="5">
    <citation type="submission" date="2023-07" db="EMBL/GenBank/DDBJ databases">
        <title>A collection of bacterial strains from the Burkholderia cepacia Research Laboratory and Repository.</title>
        <authorList>
            <person name="Lipuma J."/>
            <person name="Spilker T."/>
            <person name="Caverly L."/>
        </authorList>
    </citation>
    <scope>NUCLEOTIDE SEQUENCE</scope>
    <source>
        <strain evidence="4">AU44979</strain>
    </source>
</reference>
<dbReference type="Proteomes" id="UP000664048">
    <property type="component" value="Unassembled WGS sequence"/>
</dbReference>
<dbReference type="EMBL" id="CP090644">
    <property type="protein sequence ID" value="WFN23886.1"/>
    <property type="molecule type" value="Genomic_DNA"/>
</dbReference>
<keyword evidence="6" id="KW-0614">Plasmid</keyword>
<geneLocation type="plasmid" evidence="6 9">
    <name>unnamed2</name>
</geneLocation>
<name>A0A2S5DMP7_9BURK</name>
<feature type="chain" id="PRO_5044579774" description="Lipoprotein" evidence="1">
    <location>
        <begin position="22"/>
        <end position="129"/>
    </location>
</feature>
<dbReference type="EMBL" id="JAGEMX010000033">
    <property type="protein sequence ID" value="MBO1835544.1"/>
    <property type="molecule type" value="Genomic_DNA"/>
</dbReference>
<evidence type="ECO:0000313" key="8">
    <source>
        <dbReference type="Proteomes" id="UP000664048"/>
    </source>
</evidence>
<sequence>MMRLVPLLGLIVGTLTQACFASSRLPDYDVTQIGEPGSGRYVFCSGDSCPEPTIKHLAAPAPVVQENLSLPVSAAETRPVQALSTPIAKRHQSLQARIRHVHRVAKVANRTLCTAGAAVGTASKHLAGR</sequence>
<keyword evidence="1" id="KW-0732">Signal</keyword>
<dbReference type="Proteomes" id="UP000238655">
    <property type="component" value="Unassembled WGS sequence"/>
</dbReference>
<organism evidence="5 7">
    <name type="scientific">Burkholderia contaminans</name>
    <dbReference type="NCBI Taxonomy" id="488447"/>
    <lineage>
        <taxon>Bacteria</taxon>
        <taxon>Pseudomonadati</taxon>
        <taxon>Pseudomonadota</taxon>
        <taxon>Betaproteobacteria</taxon>
        <taxon>Burkholderiales</taxon>
        <taxon>Burkholderiaceae</taxon>
        <taxon>Burkholderia</taxon>
        <taxon>Burkholderia cepacia complex</taxon>
    </lineage>
</organism>
<accession>A0A2S5DMP7</accession>
<evidence type="ECO:0000313" key="5">
    <source>
        <dbReference type="EMBL" id="POZ80366.1"/>
    </source>
</evidence>
<evidence type="ECO:0000313" key="9">
    <source>
        <dbReference type="Proteomes" id="UP001220209"/>
    </source>
</evidence>
<reference evidence="5 7" key="1">
    <citation type="submission" date="2018-01" db="EMBL/GenBank/DDBJ databases">
        <title>Successful Treatment of Persistent Burkholderia cepacia Bacteremia with Ceftazidime-Avibactam.</title>
        <authorList>
            <person name="Tamma P."/>
            <person name="Fan Y."/>
            <person name="Bergman Y."/>
            <person name="Sick-Samuels A."/>
            <person name="Hsu A."/>
            <person name="Timp W."/>
            <person name="Simner P."/>
        </authorList>
    </citation>
    <scope>NUCLEOTIDE SEQUENCE [LARGE SCALE GENOMIC DNA]</scope>
    <source>
        <strain evidence="5 7">170816</strain>
    </source>
</reference>
<proteinExistence type="predicted"/>
<gene>
    <name evidence="5" type="ORF">C3743_38590</name>
    <name evidence="3" type="ORF">J4M89_39825</name>
    <name evidence="2" type="ORF">JIN94_39080</name>
    <name evidence="6" type="ORF">LXE91_41455</name>
    <name evidence="4" type="ORF">QZM56_32600</name>
</gene>
<dbReference type="Proteomes" id="UP000611459">
    <property type="component" value="Unassembled WGS sequence"/>
</dbReference>
<dbReference type="EMBL" id="JAUJQS010000034">
    <property type="protein sequence ID" value="MDN7569251.1"/>
    <property type="molecule type" value="Genomic_DNA"/>
</dbReference>
<dbReference type="AlphaFoldDB" id="A0A2S5DMP7"/>
<dbReference type="RefSeq" id="WP_034192246.1">
    <property type="nucleotide sequence ID" value="NZ_BSTW01000022.1"/>
</dbReference>
<dbReference type="PROSITE" id="PS51257">
    <property type="entry name" value="PROKAR_LIPOPROTEIN"/>
    <property type="match status" value="1"/>
</dbReference>
<dbReference type="Proteomes" id="UP001220209">
    <property type="component" value="Plasmid unnamed2"/>
</dbReference>
<evidence type="ECO:0000313" key="3">
    <source>
        <dbReference type="EMBL" id="MBO1835544.1"/>
    </source>
</evidence>
<reference evidence="6 9" key="4">
    <citation type="submission" date="2021-12" db="EMBL/GenBank/DDBJ databases">
        <title>Genomic and phenotypic characterization of three Burkholderia contaminans isolates recovered from different sources.</title>
        <authorList>
            <person name="Lopez De Volder A."/>
            <person name="Fan Y."/>
            <person name="Nunvar J."/>
            <person name="Herrera T."/>
            <person name="Timp W."/>
            <person name="Degrossi J."/>
        </authorList>
    </citation>
    <scope>NUCLEOTIDE SEQUENCE [LARGE SCALE GENOMIC DNA]</scope>
    <source>
        <strain evidence="6 9">LMG 23361</strain>
        <plasmid evidence="6 9">unnamed2</plasmid>
    </source>
</reference>